<dbReference type="InterPro" id="IPR011991">
    <property type="entry name" value="ArsR-like_HTH"/>
</dbReference>
<dbReference type="CDD" id="cd00090">
    <property type="entry name" value="HTH_ARSR"/>
    <property type="match status" value="1"/>
</dbReference>
<feature type="domain" description="HTH asnC-type" evidence="4">
    <location>
        <begin position="12"/>
        <end position="73"/>
    </location>
</feature>
<dbReference type="InterPro" id="IPR036388">
    <property type="entry name" value="WH-like_DNA-bd_sf"/>
</dbReference>
<dbReference type="InterPro" id="IPR000485">
    <property type="entry name" value="AsnC-type_HTH_dom"/>
</dbReference>
<accession>A0ABU8QK44</accession>
<keyword evidence="2" id="KW-0238">DNA-binding</keyword>
<dbReference type="Gene3D" id="3.30.70.920">
    <property type="match status" value="1"/>
</dbReference>
<dbReference type="PROSITE" id="PS50956">
    <property type="entry name" value="HTH_ASNC_2"/>
    <property type="match status" value="1"/>
</dbReference>
<organism evidence="5 6">
    <name type="scientific">Cognatishimia coralii</name>
    <dbReference type="NCBI Taxonomy" id="3083254"/>
    <lineage>
        <taxon>Bacteria</taxon>
        <taxon>Pseudomonadati</taxon>
        <taxon>Pseudomonadota</taxon>
        <taxon>Alphaproteobacteria</taxon>
        <taxon>Rhodobacterales</taxon>
        <taxon>Paracoccaceae</taxon>
        <taxon>Cognatishimia</taxon>
    </lineage>
</organism>
<evidence type="ECO:0000313" key="5">
    <source>
        <dbReference type="EMBL" id="MEJ5219800.1"/>
    </source>
</evidence>
<dbReference type="Pfam" id="PF01037">
    <property type="entry name" value="AsnC_trans_reg"/>
    <property type="match status" value="1"/>
</dbReference>
<sequence length="163" mass="18002">MSSAESPRHGILDPSDRRILRELQRDGRINNNELAERTGMSSSPCWRRTRRLEETGIIAGYSANLDRRKIGLGVLVYVSVQIDTHGESDAAAFEKAIIDLDEIVTCHSVGGGSDFILLVACRDLDAYADFSMTVLRRLPGIKAMTSNFALKEIKAFTGFTIPD</sequence>
<dbReference type="PANTHER" id="PTHR30154:SF34">
    <property type="entry name" value="TRANSCRIPTIONAL REGULATOR AZLB"/>
    <property type="match status" value="1"/>
</dbReference>
<dbReference type="InterPro" id="IPR036390">
    <property type="entry name" value="WH_DNA-bd_sf"/>
</dbReference>
<dbReference type="EMBL" id="JBBGAZ010000012">
    <property type="protein sequence ID" value="MEJ5219800.1"/>
    <property type="molecule type" value="Genomic_DNA"/>
</dbReference>
<dbReference type="SMART" id="SM00344">
    <property type="entry name" value="HTH_ASNC"/>
    <property type="match status" value="1"/>
</dbReference>
<comment type="caution">
    <text evidence="5">The sequence shown here is derived from an EMBL/GenBank/DDBJ whole genome shotgun (WGS) entry which is preliminary data.</text>
</comment>
<dbReference type="Proteomes" id="UP001368270">
    <property type="component" value="Unassembled WGS sequence"/>
</dbReference>
<protein>
    <submittedName>
        <fullName evidence="5">Lrp/AsnC family transcriptional regulator</fullName>
    </submittedName>
</protein>
<dbReference type="PANTHER" id="PTHR30154">
    <property type="entry name" value="LEUCINE-RESPONSIVE REGULATORY PROTEIN"/>
    <property type="match status" value="1"/>
</dbReference>
<dbReference type="RefSeq" id="WP_303967788.1">
    <property type="nucleotide sequence ID" value="NZ_JBBGAZ010000012.1"/>
</dbReference>
<dbReference type="Gene3D" id="1.10.10.10">
    <property type="entry name" value="Winged helix-like DNA-binding domain superfamily/Winged helix DNA-binding domain"/>
    <property type="match status" value="1"/>
</dbReference>
<dbReference type="SUPFAM" id="SSF46785">
    <property type="entry name" value="Winged helix' DNA-binding domain"/>
    <property type="match status" value="1"/>
</dbReference>
<dbReference type="InterPro" id="IPR011008">
    <property type="entry name" value="Dimeric_a/b-barrel"/>
</dbReference>
<dbReference type="InterPro" id="IPR019887">
    <property type="entry name" value="Tscrpt_reg_AsnC/Lrp_C"/>
</dbReference>
<dbReference type="SUPFAM" id="SSF54909">
    <property type="entry name" value="Dimeric alpha+beta barrel"/>
    <property type="match status" value="1"/>
</dbReference>
<dbReference type="InterPro" id="IPR019888">
    <property type="entry name" value="Tscrpt_reg_AsnC-like"/>
</dbReference>
<dbReference type="PRINTS" id="PR00033">
    <property type="entry name" value="HTHASNC"/>
</dbReference>
<dbReference type="Pfam" id="PF13412">
    <property type="entry name" value="HTH_24"/>
    <property type="match status" value="1"/>
</dbReference>
<keyword evidence="1" id="KW-0805">Transcription regulation</keyword>
<gene>
    <name evidence="5" type="ORF">WG622_16200</name>
</gene>
<name>A0ABU8QK44_9RHOB</name>
<evidence type="ECO:0000256" key="2">
    <source>
        <dbReference type="ARBA" id="ARBA00023125"/>
    </source>
</evidence>
<keyword evidence="6" id="KW-1185">Reference proteome</keyword>
<evidence type="ECO:0000256" key="3">
    <source>
        <dbReference type="ARBA" id="ARBA00023163"/>
    </source>
</evidence>
<proteinExistence type="predicted"/>
<evidence type="ECO:0000259" key="4">
    <source>
        <dbReference type="PROSITE" id="PS50956"/>
    </source>
</evidence>
<evidence type="ECO:0000256" key="1">
    <source>
        <dbReference type="ARBA" id="ARBA00023015"/>
    </source>
</evidence>
<reference evidence="5 6" key="1">
    <citation type="submission" date="2024-03" db="EMBL/GenBank/DDBJ databases">
        <title>Cognatishimia coralii sp. nov., a marine bacterium isolated from coral surrounding seawater.</title>
        <authorList>
            <person name="Liu X."/>
            <person name="Liu S."/>
            <person name="Sun H."/>
            <person name="Zhang Y."/>
        </authorList>
    </citation>
    <scope>NUCLEOTIDE SEQUENCE [LARGE SCALE GENOMIC DNA]</scope>
    <source>
        <strain evidence="5 6">D5M38</strain>
    </source>
</reference>
<evidence type="ECO:0000313" key="6">
    <source>
        <dbReference type="Proteomes" id="UP001368270"/>
    </source>
</evidence>
<keyword evidence="3" id="KW-0804">Transcription</keyword>